<dbReference type="AlphaFoldDB" id="A0A0L9V3J6"/>
<evidence type="ECO:0000313" key="2">
    <source>
        <dbReference type="EMBL" id="KOM49314.1"/>
    </source>
</evidence>
<feature type="compositionally biased region" description="Basic and acidic residues" evidence="1">
    <location>
        <begin position="99"/>
        <end position="115"/>
    </location>
</feature>
<proteinExistence type="predicted"/>
<evidence type="ECO:0000256" key="1">
    <source>
        <dbReference type="SAM" id="MobiDB-lite"/>
    </source>
</evidence>
<reference evidence="3" key="1">
    <citation type="journal article" date="2015" name="Proc. Natl. Acad. Sci. U.S.A.">
        <title>Genome sequencing of adzuki bean (Vigna angularis) provides insight into high starch and low fat accumulation and domestication.</title>
        <authorList>
            <person name="Yang K."/>
            <person name="Tian Z."/>
            <person name="Chen C."/>
            <person name="Luo L."/>
            <person name="Zhao B."/>
            <person name="Wang Z."/>
            <person name="Yu L."/>
            <person name="Li Y."/>
            <person name="Sun Y."/>
            <person name="Li W."/>
            <person name="Chen Y."/>
            <person name="Li Y."/>
            <person name="Zhang Y."/>
            <person name="Ai D."/>
            <person name="Zhao J."/>
            <person name="Shang C."/>
            <person name="Ma Y."/>
            <person name="Wu B."/>
            <person name="Wang M."/>
            <person name="Gao L."/>
            <person name="Sun D."/>
            <person name="Zhang P."/>
            <person name="Guo F."/>
            <person name="Wang W."/>
            <person name="Li Y."/>
            <person name="Wang J."/>
            <person name="Varshney R.K."/>
            <person name="Wang J."/>
            <person name="Ling H.Q."/>
            <person name="Wan P."/>
        </authorList>
    </citation>
    <scope>NUCLEOTIDE SEQUENCE</scope>
    <source>
        <strain evidence="3">cv. Jingnong 6</strain>
    </source>
</reference>
<dbReference type="Gramene" id="KOM49314">
    <property type="protein sequence ID" value="KOM49314"/>
    <property type="gene ID" value="LR48_Vigan08g014100"/>
</dbReference>
<feature type="compositionally biased region" description="Basic residues" evidence="1">
    <location>
        <begin position="86"/>
        <end position="98"/>
    </location>
</feature>
<dbReference type="EMBL" id="CM003378">
    <property type="protein sequence ID" value="KOM49314.1"/>
    <property type="molecule type" value="Genomic_DNA"/>
</dbReference>
<gene>
    <name evidence="2" type="ORF">LR48_Vigan08g014100</name>
</gene>
<sequence>MTSSTLQCNLAQCRRKWHVLLSDYDRFKGTAAVGAKLSSNFDYELIEAVKRIVRAREERGMVDPESDTEAGNDVLDAPVEIWSKRKGQRSKFRHHIQKPKLEQRQEDSHEEEREDKPFFPWVKREEVKHVVVRVEENNTNNNSNSEGVAEQALSDVETVKVKVGNVATENQGEQRRLAVFDTPAEGRELLEALIDIEDHFIRAYDSRKEVTRTLEVKRIKKEWKTLEEDLPPPKPPDLKLQVVASGFPSYDNTMMKRSQEIKFHGSNLEDKIVLQRGVMIGYK</sequence>
<accession>A0A0L9V3J6</accession>
<name>A0A0L9V3J6_PHAAN</name>
<evidence type="ECO:0000313" key="3">
    <source>
        <dbReference type="Proteomes" id="UP000053144"/>
    </source>
</evidence>
<protein>
    <recommendedName>
        <fullName evidence="4">Myb-like domain-containing protein</fullName>
    </recommendedName>
</protein>
<dbReference type="Proteomes" id="UP000053144">
    <property type="component" value="Chromosome 8"/>
</dbReference>
<dbReference type="STRING" id="3914.A0A0L9V3J6"/>
<organism evidence="2 3">
    <name type="scientific">Phaseolus angularis</name>
    <name type="common">Azuki bean</name>
    <name type="synonym">Vigna angularis</name>
    <dbReference type="NCBI Taxonomy" id="3914"/>
    <lineage>
        <taxon>Eukaryota</taxon>
        <taxon>Viridiplantae</taxon>
        <taxon>Streptophyta</taxon>
        <taxon>Embryophyta</taxon>
        <taxon>Tracheophyta</taxon>
        <taxon>Spermatophyta</taxon>
        <taxon>Magnoliopsida</taxon>
        <taxon>eudicotyledons</taxon>
        <taxon>Gunneridae</taxon>
        <taxon>Pentapetalae</taxon>
        <taxon>rosids</taxon>
        <taxon>fabids</taxon>
        <taxon>Fabales</taxon>
        <taxon>Fabaceae</taxon>
        <taxon>Papilionoideae</taxon>
        <taxon>50 kb inversion clade</taxon>
        <taxon>NPAAA clade</taxon>
        <taxon>indigoferoid/millettioid clade</taxon>
        <taxon>Phaseoleae</taxon>
        <taxon>Vigna</taxon>
    </lineage>
</organism>
<feature type="region of interest" description="Disordered" evidence="1">
    <location>
        <begin position="86"/>
        <end position="115"/>
    </location>
</feature>
<evidence type="ECO:0008006" key="4">
    <source>
        <dbReference type="Google" id="ProtNLM"/>
    </source>
</evidence>